<evidence type="ECO:0000256" key="1">
    <source>
        <dbReference type="SAM" id="MobiDB-lite"/>
    </source>
</evidence>
<protein>
    <submittedName>
        <fullName evidence="2">Uncharacterized protein</fullName>
    </submittedName>
</protein>
<dbReference type="AlphaFoldDB" id="A0A4Y2CS01"/>
<name>A0A4Y2CS01_ARAVE</name>
<dbReference type="EMBL" id="BGPR01000240">
    <property type="protein sequence ID" value="GBM07242.1"/>
    <property type="molecule type" value="Genomic_DNA"/>
</dbReference>
<sequence>MKKISDFGGENLLPKKQPPAKFQVLGPSGLGDPVMNQSPRHDHTDEQHRPCVAWQFKSEQKRAVNNAQKGYRVEEGDFPERPVTRSGSERLLVATAIKRKFRLFTLALSHQLPSKHNARERFT</sequence>
<gene>
    <name evidence="2" type="ORF">AVEN_25496_1</name>
</gene>
<accession>A0A4Y2CS01</accession>
<comment type="caution">
    <text evidence="2">The sequence shown here is derived from an EMBL/GenBank/DDBJ whole genome shotgun (WGS) entry which is preliminary data.</text>
</comment>
<reference evidence="2 3" key="1">
    <citation type="journal article" date="2019" name="Sci. Rep.">
        <title>Orb-weaving spider Araneus ventricosus genome elucidates the spidroin gene catalogue.</title>
        <authorList>
            <person name="Kono N."/>
            <person name="Nakamura H."/>
            <person name="Ohtoshi R."/>
            <person name="Moran D.A.P."/>
            <person name="Shinohara A."/>
            <person name="Yoshida Y."/>
            <person name="Fujiwara M."/>
            <person name="Mori M."/>
            <person name="Tomita M."/>
            <person name="Arakawa K."/>
        </authorList>
    </citation>
    <scope>NUCLEOTIDE SEQUENCE [LARGE SCALE GENOMIC DNA]</scope>
</reference>
<evidence type="ECO:0000313" key="2">
    <source>
        <dbReference type="EMBL" id="GBM07242.1"/>
    </source>
</evidence>
<evidence type="ECO:0000313" key="3">
    <source>
        <dbReference type="Proteomes" id="UP000499080"/>
    </source>
</evidence>
<proteinExistence type="predicted"/>
<organism evidence="2 3">
    <name type="scientific">Araneus ventricosus</name>
    <name type="common">Orbweaver spider</name>
    <name type="synonym">Epeira ventricosa</name>
    <dbReference type="NCBI Taxonomy" id="182803"/>
    <lineage>
        <taxon>Eukaryota</taxon>
        <taxon>Metazoa</taxon>
        <taxon>Ecdysozoa</taxon>
        <taxon>Arthropoda</taxon>
        <taxon>Chelicerata</taxon>
        <taxon>Arachnida</taxon>
        <taxon>Araneae</taxon>
        <taxon>Araneomorphae</taxon>
        <taxon>Entelegynae</taxon>
        <taxon>Araneoidea</taxon>
        <taxon>Araneidae</taxon>
        <taxon>Araneus</taxon>
    </lineage>
</organism>
<dbReference type="Proteomes" id="UP000499080">
    <property type="component" value="Unassembled WGS sequence"/>
</dbReference>
<keyword evidence="3" id="KW-1185">Reference proteome</keyword>
<feature type="region of interest" description="Disordered" evidence="1">
    <location>
        <begin position="1"/>
        <end position="47"/>
    </location>
</feature>